<keyword evidence="2" id="KW-1185">Reference proteome</keyword>
<accession>A0ACA9LHR6</accession>
<protein>
    <submittedName>
        <fullName evidence="1">15416_t:CDS:1</fullName>
    </submittedName>
</protein>
<proteinExistence type="predicted"/>
<evidence type="ECO:0000313" key="1">
    <source>
        <dbReference type="EMBL" id="CAG8531733.1"/>
    </source>
</evidence>
<name>A0ACA9LHR6_9GLOM</name>
<sequence length="375" mass="43064">MGQVNNNKNELFLLSKHNANASLSVPKIAFGASARTTASYERDEGSSSRQRSYEDNEKKFTEGGDTLSRQDTIDTDPRSFGPNHSMTDDEYFPSLEKVLMNKSGSPLSQYNFYSYLRQEWQGEENLNFWLDVVTHENLFESWREYQNRIKKARERNSYDEKGHIIYEEGDEYEEQEVVEDWEPVHNYHNSTSSAEGGAAASVDSKNPVISPQSRPYGHEITINPSVDYSRPETFKRISEDDLIKSAQSIYQKYGHMDILPEESRNTMSDLIERQGRYNPVVFSSAKSYVYHIMNVIYFPKFIQSAVDMNLTQIHAMIALPLGVVFLAFGFSLELYDIFMGWENPSLVSAKQNSSDFTKFAKEQFYGLTGKELSLL</sequence>
<evidence type="ECO:0000313" key="2">
    <source>
        <dbReference type="Proteomes" id="UP000789525"/>
    </source>
</evidence>
<comment type="caution">
    <text evidence="1">The sequence shown here is derived from an EMBL/GenBank/DDBJ whole genome shotgun (WGS) entry which is preliminary data.</text>
</comment>
<organism evidence="1 2">
    <name type="scientific">Acaulospora colombiana</name>
    <dbReference type="NCBI Taxonomy" id="27376"/>
    <lineage>
        <taxon>Eukaryota</taxon>
        <taxon>Fungi</taxon>
        <taxon>Fungi incertae sedis</taxon>
        <taxon>Mucoromycota</taxon>
        <taxon>Glomeromycotina</taxon>
        <taxon>Glomeromycetes</taxon>
        <taxon>Diversisporales</taxon>
        <taxon>Acaulosporaceae</taxon>
        <taxon>Acaulospora</taxon>
    </lineage>
</organism>
<gene>
    <name evidence="1" type="ORF">ACOLOM_LOCUS4101</name>
</gene>
<dbReference type="EMBL" id="CAJVPT010006516">
    <property type="protein sequence ID" value="CAG8531733.1"/>
    <property type="molecule type" value="Genomic_DNA"/>
</dbReference>
<dbReference type="Proteomes" id="UP000789525">
    <property type="component" value="Unassembled WGS sequence"/>
</dbReference>
<reference evidence="1" key="1">
    <citation type="submission" date="2021-06" db="EMBL/GenBank/DDBJ databases">
        <authorList>
            <person name="Kallberg Y."/>
            <person name="Tangrot J."/>
            <person name="Rosling A."/>
        </authorList>
    </citation>
    <scope>NUCLEOTIDE SEQUENCE</scope>
    <source>
        <strain evidence="1">CL356</strain>
    </source>
</reference>